<evidence type="ECO:0000256" key="8">
    <source>
        <dbReference type="ARBA" id="ARBA00023228"/>
    </source>
</evidence>
<proteinExistence type="inferred from homology"/>
<dbReference type="GO" id="GO:0009505">
    <property type="term" value="C:plant-type cell wall"/>
    <property type="evidence" value="ECO:0007669"/>
    <property type="project" value="TreeGrafter"/>
</dbReference>
<dbReference type="SUPFAM" id="SSF51445">
    <property type="entry name" value="(Trans)glycosidases"/>
    <property type="match status" value="1"/>
</dbReference>
<dbReference type="GO" id="GO:0004566">
    <property type="term" value="F:beta-glucuronidase activity"/>
    <property type="evidence" value="ECO:0007669"/>
    <property type="project" value="TreeGrafter"/>
</dbReference>
<dbReference type="InterPro" id="IPR005199">
    <property type="entry name" value="Glyco_hydro_79"/>
</dbReference>
<keyword evidence="5" id="KW-0378">Hydrolase</keyword>
<evidence type="ECO:0000256" key="1">
    <source>
        <dbReference type="ARBA" id="ARBA00004613"/>
    </source>
</evidence>
<dbReference type="PANTHER" id="PTHR14363:SF17">
    <property type="entry name" value="HEPARANASE-LIKE PROTEIN 3"/>
    <property type="match status" value="1"/>
</dbReference>
<evidence type="ECO:0000313" key="12">
    <source>
        <dbReference type="EMBL" id="CAH9076130.1"/>
    </source>
</evidence>
<dbReference type="InterPro" id="IPR017853">
    <property type="entry name" value="GH"/>
</dbReference>
<protein>
    <recommendedName>
        <fullName evidence="14">Heparanase-like protein 3</fullName>
    </recommendedName>
</protein>
<keyword evidence="11" id="KW-1133">Transmembrane helix</keyword>
<keyword evidence="3" id="KW-0964">Secreted</keyword>
<dbReference type="Pfam" id="PF03662">
    <property type="entry name" value="Glyco_hydro_79n"/>
    <property type="match status" value="1"/>
</dbReference>
<keyword evidence="4" id="KW-0732">Signal</keyword>
<evidence type="ECO:0000256" key="5">
    <source>
        <dbReference type="ARBA" id="ARBA00022801"/>
    </source>
</evidence>
<comment type="caution">
    <text evidence="12">The sequence shown here is derived from an EMBL/GenBank/DDBJ whole genome shotgun (WGS) entry which is preliminary data.</text>
</comment>
<dbReference type="EMBL" id="CAMAPF010000030">
    <property type="protein sequence ID" value="CAH9076130.1"/>
    <property type="molecule type" value="Genomic_DNA"/>
</dbReference>
<sequence length="544" mass="60322">MIMGESWVIWWAIWAVFVSGYGSLVVDGVAWNGTVYVVGDSAAGTTDKDFICATLDWWPQTKCDSKTQNCPWANASLLNLDLISHPTLSNAIKAFSPLRIRLGGTLQDKVIYQTSVNETCKPFQSDRAQLFEFTKGCLPLSRWDELNRFFKRSRAAIIFGLNALYGRHVNLDGSTTGDWNSTNAEFLIRYSAHRKYPIIAWEFGNELVGKSAIGAKISADQYANDTIRFHHIIQKIYSSSRYKPLIIAPGGFYDAHWFEEYLSKTNDTLDVITQHIYNLGEGSSKNVIGKILETVANFSANNDFIPLHELLKNYNPSRRHKVVAWVGESGGAYNSGAPNASNAFVNSFWYLDQLGTSARYDTKTYCRQTLIGGNYGLLDATTFLPNPDYYSALLWHKLMGPKSLATAFVGTNSGVIRGYIHCSKTNNPNTNGGVTMLLMNLHGSTNVTIDTLSLKCVGKNTWGACPWPAGYGNPTANYTREEYHLKPAQAGDLSSRTVRLNGRQLSGVPDKLDPVTVPSVQNITVAPYSIVFVRLPDLRLPACN</sequence>
<name>A0AAV0CFQ2_9ASTE</name>
<evidence type="ECO:0000256" key="3">
    <source>
        <dbReference type="ARBA" id="ARBA00022525"/>
    </source>
</evidence>
<keyword evidence="13" id="KW-1185">Reference proteome</keyword>
<keyword evidence="7" id="KW-0325">Glycoprotein</keyword>
<evidence type="ECO:0000313" key="13">
    <source>
        <dbReference type="Proteomes" id="UP001152523"/>
    </source>
</evidence>
<comment type="subcellular location">
    <subcellularLocation>
        <location evidence="9">Lysosome membrane</location>
        <topology evidence="9">Peripheral membrane protein</topology>
    </subcellularLocation>
    <subcellularLocation>
        <location evidence="1">Secreted</location>
    </subcellularLocation>
</comment>
<dbReference type="AlphaFoldDB" id="A0AAV0CFQ2"/>
<dbReference type="GO" id="GO:0005576">
    <property type="term" value="C:extracellular region"/>
    <property type="evidence" value="ECO:0007669"/>
    <property type="project" value="UniProtKB-SubCell"/>
</dbReference>
<evidence type="ECO:0008006" key="14">
    <source>
        <dbReference type="Google" id="ProtNLM"/>
    </source>
</evidence>
<keyword evidence="6 11" id="KW-0472">Membrane</keyword>
<gene>
    <name evidence="12" type="ORF">CEPIT_LOCUS5775</name>
</gene>
<evidence type="ECO:0000256" key="9">
    <source>
        <dbReference type="ARBA" id="ARBA00023765"/>
    </source>
</evidence>
<keyword evidence="8" id="KW-0458">Lysosome</keyword>
<evidence type="ECO:0000256" key="11">
    <source>
        <dbReference type="SAM" id="Phobius"/>
    </source>
</evidence>
<keyword evidence="11" id="KW-0812">Transmembrane</keyword>
<dbReference type="PANTHER" id="PTHR14363">
    <property type="entry name" value="HEPARANASE-RELATED"/>
    <property type="match status" value="1"/>
</dbReference>
<evidence type="ECO:0000256" key="7">
    <source>
        <dbReference type="ARBA" id="ARBA00023180"/>
    </source>
</evidence>
<organism evidence="12 13">
    <name type="scientific">Cuscuta epithymum</name>
    <dbReference type="NCBI Taxonomy" id="186058"/>
    <lineage>
        <taxon>Eukaryota</taxon>
        <taxon>Viridiplantae</taxon>
        <taxon>Streptophyta</taxon>
        <taxon>Embryophyta</taxon>
        <taxon>Tracheophyta</taxon>
        <taxon>Spermatophyta</taxon>
        <taxon>Magnoliopsida</taxon>
        <taxon>eudicotyledons</taxon>
        <taxon>Gunneridae</taxon>
        <taxon>Pentapetalae</taxon>
        <taxon>asterids</taxon>
        <taxon>lamiids</taxon>
        <taxon>Solanales</taxon>
        <taxon>Convolvulaceae</taxon>
        <taxon>Cuscuteae</taxon>
        <taxon>Cuscuta</taxon>
        <taxon>Cuscuta subgen. Cuscuta</taxon>
    </lineage>
</organism>
<evidence type="ECO:0000256" key="4">
    <source>
        <dbReference type="ARBA" id="ARBA00022729"/>
    </source>
</evidence>
<comment type="function">
    <text evidence="10">Endoglycosidase which is a cell surface and extracellular matrix-degrading enzyme. Cleaves heparan sulfate proteoglycans (HSPGs) into heparan sulfate side chains and core proteoglycans.</text>
</comment>
<dbReference type="FunFam" id="3.20.20.80:FF:000023">
    <property type="entry name" value="heparanase-like protein 3"/>
    <property type="match status" value="1"/>
</dbReference>
<evidence type="ECO:0000256" key="2">
    <source>
        <dbReference type="ARBA" id="ARBA00009800"/>
    </source>
</evidence>
<evidence type="ECO:0000256" key="6">
    <source>
        <dbReference type="ARBA" id="ARBA00023136"/>
    </source>
</evidence>
<dbReference type="Proteomes" id="UP001152523">
    <property type="component" value="Unassembled WGS sequence"/>
</dbReference>
<dbReference type="Gene3D" id="3.20.20.80">
    <property type="entry name" value="Glycosidases"/>
    <property type="match status" value="1"/>
</dbReference>
<evidence type="ECO:0000256" key="10">
    <source>
        <dbReference type="ARBA" id="ARBA00055929"/>
    </source>
</evidence>
<feature type="transmembrane region" description="Helical" evidence="11">
    <location>
        <begin position="7"/>
        <end position="26"/>
    </location>
</feature>
<accession>A0AAV0CFQ2</accession>
<comment type="similarity">
    <text evidence="2">Belongs to the glycosyl hydrolase 79 family.</text>
</comment>
<reference evidence="12" key="1">
    <citation type="submission" date="2022-07" db="EMBL/GenBank/DDBJ databases">
        <authorList>
            <person name="Macas J."/>
            <person name="Novak P."/>
            <person name="Neumann P."/>
        </authorList>
    </citation>
    <scope>NUCLEOTIDE SEQUENCE</scope>
</reference>
<dbReference type="GO" id="GO:0005765">
    <property type="term" value="C:lysosomal membrane"/>
    <property type="evidence" value="ECO:0007669"/>
    <property type="project" value="UniProtKB-SubCell"/>
</dbReference>